<name>A0A518AIQ2_9BACT</name>
<proteinExistence type="inferred from homology"/>
<feature type="transmembrane region" description="Helical" evidence="6">
    <location>
        <begin position="240"/>
        <end position="258"/>
    </location>
</feature>
<evidence type="ECO:0000256" key="1">
    <source>
        <dbReference type="ARBA" id="ARBA00004141"/>
    </source>
</evidence>
<comment type="subcellular location">
    <subcellularLocation>
        <location evidence="1">Membrane</location>
        <topology evidence="1">Multi-pass membrane protein</topology>
    </subcellularLocation>
</comment>
<dbReference type="AlphaFoldDB" id="A0A518AIQ2"/>
<dbReference type="PANTHER" id="PTHR30238">
    <property type="entry name" value="MEMBRANE BOUND PREDICTED REDOX MODULATOR"/>
    <property type="match status" value="1"/>
</dbReference>
<dbReference type="PANTHER" id="PTHR30238:SF4">
    <property type="entry name" value="SLL1022 PROTEIN"/>
    <property type="match status" value="1"/>
</dbReference>
<dbReference type="GO" id="GO:0016020">
    <property type="term" value="C:membrane"/>
    <property type="evidence" value="ECO:0007669"/>
    <property type="project" value="UniProtKB-SubCell"/>
</dbReference>
<feature type="transmembrane region" description="Helical" evidence="6">
    <location>
        <begin position="58"/>
        <end position="78"/>
    </location>
</feature>
<keyword evidence="8" id="KW-1185">Reference proteome</keyword>
<evidence type="ECO:0000256" key="6">
    <source>
        <dbReference type="SAM" id="Phobius"/>
    </source>
</evidence>
<feature type="transmembrane region" description="Helical" evidence="6">
    <location>
        <begin position="170"/>
        <end position="188"/>
    </location>
</feature>
<evidence type="ECO:0000256" key="3">
    <source>
        <dbReference type="ARBA" id="ARBA00022692"/>
    </source>
</evidence>
<evidence type="ECO:0000256" key="2">
    <source>
        <dbReference type="ARBA" id="ARBA00007511"/>
    </source>
</evidence>
<dbReference type="KEGG" id="amuc:Pan181_08010"/>
<evidence type="ECO:0000313" key="8">
    <source>
        <dbReference type="Proteomes" id="UP000315750"/>
    </source>
</evidence>
<accession>A0A518AIQ2</accession>
<evidence type="ECO:0000256" key="5">
    <source>
        <dbReference type="ARBA" id="ARBA00023136"/>
    </source>
</evidence>
<dbReference type="RefSeq" id="WP_231943744.1">
    <property type="nucleotide sequence ID" value="NZ_CP036278.1"/>
</dbReference>
<reference evidence="7 8" key="1">
    <citation type="submission" date="2019-02" db="EMBL/GenBank/DDBJ databases">
        <title>Deep-cultivation of Planctomycetes and their phenomic and genomic characterization uncovers novel biology.</title>
        <authorList>
            <person name="Wiegand S."/>
            <person name="Jogler M."/>
            <person name="Boedeker C."/>
            <person name="Pinto D."/>
            <person name="Vollmers J."/>
            <person name="Rivas-Marin E."/>
            <person name="Kohn T."/>
            <person name="Peeters S.H."/>
            <person name="Heuer A."/>
            <person name="Rast P."/>
            <person name="Oberbeckmann S."/>
            <person name="Bunk B."/>
            <person name="Jeske O."/>
            <person name="Meyerdierks A."/>
            <person name="Storesund J.E."/>
            <person name="Kallscheuer N."/>
            <person name="Luecker S."/>
            <person name="Lage O.M."/>
            <person name="Pohl T."/>
            <person name="Merkel B.J."/>
            <person name="Hornburger P."/>
            <person name="Mueller R.-W."/>
            <person name="Bruemmer F."/>
            <person name="Labrenz M."/>
            <person name="Spormann A.M."/>
            <person name="Op den Camp H."/>
            <person name="Overmann J."/>
            <person name="Amann R."/>
            <person name="Jetten M.S.M."/>
            <person name="Mascher T."/>
            <person name="Medema M.H."/>
            <person name="Devos D.P."/>
            <person name="Kaster A.-K."/>
            <person name="Ovreas L."/>
            <person name="Rohde M."/>
            <person name="Galperin M.Y."/>
            <person name="Jogler C."/>
        </authorList>
    </citation>
    <scope>NUCLEOTIDE SEQUENCE [LARGE SCALE GENOMIC DNA]</scope>
    <source>
        <strain evidence="7 8">Pan181</strain>
    </source>
</reference>
<feature type="transmembrane region" description="Helical" evidence="6">
    <location>
        <begin position="17"/>
        <end position="37"/>
    </location>
</feature>
<feature type="transmembrane region" description="Helical" evidence="6">
    <location>
        <begin position="200"/>
        <end position="220"/>
    </location>
</feature>
<keyword evidence="4 6" id="KW-1133">Transmembrane helix</keyword>
<dbReference type="EMBL" id="CP036278">
    <property type="protein sequence ID" value="QDU54618.1"/>
    <property type="molecule type" value="Genomic_DNA"/>
</dbReference>
<comment type="similarity">
    <text evidence="2">Belongs to the TerC family.</text>
</comment>
<dbReference type="Proteomes" id="UP000315750">
    <property type="component" value="Chromosome"/>
</dbReference>
<evidence type="ECO:0000256" key="4">
    <source>
        <dbReference type="ARBA" id="ARBA00022989"/>
    </source>
</evidence>
<feature type="transmembrane region" description="Helical" evidence="6">
    <location>
        <begin position="141"/>
        <end position="164"/>
    </location>
</feature>
<organism evidence="7 8">
    <name type="scientific">Aeoliella mucimassa</name>
    <dbReference type="NCBI Taxonomy" id="2527972"/>
    <lineage>
        <taxon>Bacteria</taxon>
        <taxon>Pseudomonadati</taxon>
        <taxon>Planctomycetota</taxon>
        <taxon>Planctomycetia</taxon>
        <taxon>Pirellulales</taxon>
        <taxon>Lacipirellulaceae</taxon>
        <taxon>Aeoliella</taxon>
    </lineage>
</organism>
<keyword evidence="3 6" id="KW-0812">Transmembrane</keyword>
<keyword evidence="5 6" id="KW-0472">Membrane</keyword>
<dbReference type="InterPro" id="IPR005496">
    <property type="entry name" value="Integral_membrane_TerC"/>
</dbReference>
<gene>
    <name evidence="7" type="ORF">Pan181_08010</name>
</gene>
<sequence length="275" mass="31051">MEMFSIQPILDNPIQSFFTLLMLILLQAVLGFDNLLYISIESKRAPEDKQQYVRRMGIGLAIVLRIVLLFIVLGAVEALEEWDILKFDFAAIYTSGHFNFHSLVSLAGGVFILYTAVKEIHHMISIDHFEKDAEEGSRKSVGFVIFWIVLMNLVFSFDSILSAMALTHDFWIMATAIVISGVLMIVLADTVANFLKKNRLYEVLGLFILFIVGILLVSEGGEHAELVLFSYHVHAMQKSTFYFVIAVLVIIDIVQGRYQKKLQAMKQAETAHAKA</sequence>
<feature type="transmembrane region" description="Helical" evidence="6">
    <location>
        <begin position="98"/>
        <end position="117"/>
    </location>
</feature>
<evidence type="ECO:0000313" key="7">
    <source>
        <dbReference type="EMBL" id="QDU54618.1"/>
    </source>
</evidence>
<protein>
    <submittedName>
        <fullName evidence="7">Integral membrane protein TerC family protein</fullName>
    </submittedName>
</protein>
<dbReference type="Pfam" id="PF03741">
    <property type="entry name" value="TerC"/>
    <property type="match status" value="1"/>
</dbReference>